<evidence type="ECO:0000313" key="2">
    <source>
        <dbReference type="Proteomes" id="UP000326452"/>
    </source>
</evidence>
<organism evidence="1 2">
    <name type="scientific">Pseudomonas fluorescens</name>
    <dbReference type="NCBI Taxonomy" id="294"/>
    <lineage>
        <taxon>Bacteria</taxon>
        <taxon>Pseudomonadati</taxon>
        <taxon>Pseudomonadota</taxon>
        <taxon>Gammaproteobacteria</taxon>
        <taxon>Pseudomonadales</taxon>
        <taxon>Pseudomonadaceae</taxon>
        <taxon>Pseudomonas</taxon>
    </lineage>
</organism>
<accession>A0A5E7RGJ7</accession>
<dbReference type="RefSeq" id="WP_150691797.1">
    <property type="nucleotide sequence ID" value="NZ_CABVJC010000001.1"/>
</dbReference>
<evidence type="ECO:0000313" key="1">
    <source>
        <dbReference type="EMBL" id="VVP73456.1"/>
    </source>
</evidence>
<proteinExistence type="predicted"/>
<reference evidence="1 2" key="1">
    <citation type="submission" date="2019-09" db="EMBL/GenBank/DDBJ databases">
        <authorList>
            <person name="Chandra G."/>
            <person name="Truman W A."/>
        </authorList>
    </citation>
    <scope>NUCLEOTIDE SEQUENCE [LARGE SCALE GENOMIC DNA]</scope>
    <source>
        <strain evidence="1">PS941</strain>
    </source>
</reference>
<dbReference type="AlphaFoldDB" id="A0A5E7RGJ7"/>
<dbReference type="Gene3D" id="1.10.260.40">
    <property type="entry name" value="lambda repressor-like DNA-binding domains"/>
    <property type="match status" value="1"/>
</dbReference>
<dbReference type="GO" id="GO:0003677">
    <property type="term" value="F:DNA binding"/>
    <property type="evidence" value="ECO:0007669"/>
    <property type="project" value="InterPro"/>
</dbReference>
<dbReference type="InterPro" id="IPR001387">
    <property type="entry name" value="Cro/C1-type_HTH"/>
</dbReference>
<gene>
    <name evidence="1" type="ORF">PS941_00045</name>
</gene>
<name>A0A5E7RGJ7_PSEFL</name>
<dbReference type="EMBL" id="CABVJC010000001">
    <property type="protein sequence ID" value="VVP73456.1"/>
    <property type="molecule type" value="Genomic_DNA"/>
</dbReference>
<protein>
    <submittedName>
        <fullName evidence="1">Uncharacterized protein</fullName>
    </submittedName>
</protein>
<sequence length="224" mass="25065">MSIGALSLYPSEQRETSATFMGQWERPERNSRNATSSVSTWLPHLATALVAIIPNGALELRQADVLPISSTTQHLVNPTRSLWIAVSEEAEEIDVVPALIESFRKNFGLSDNSISELFGVSRQTVYNWRTKKTVADAPERIKALANVLAEVNAEDVPYLKRSLFYPTNDGLLMQDVLSESNWKNLGPQDVRRVTLELAEKAAQLRSRDRKTISRLEKFNPSQVG</sequence>
<dbReference type="CDD" id="cd00093">
    <property type="entry name" value="HTH_XRE"/>
    <property type="match status" value="1"/>
</dbReference>
<dbReference type="SUPFAM" id="SSF47413">
    <property type="entry name" value="lambda repressor-like DNA-binding domains"/>
    <property type="match status" value="1"/>
</dbReference>
<dbReference type="OrthoDB" id="8912597at2"/>
<dbReference type="Proteomes" id="UP000326452">
    <property type="component" value="Unassembled WGS sequence"/>
</dbReference>
<dbReference type="InterPro" id="IPR010982">
    <property type="entry name" value="Lambda_DNA-bd_dom_sf"/>
</dbReference>